<dbReference type="EMBL" id="CP076128">
    <property type="protein sequence ID" value="QWG06955.1"/>
    <property type="molecule type" value="Genomic_DNA"/>
</dbReference>
<dbReference type="Gene3D" id="3.90.550.10">
    <property type="entry name" value="Spore Coat Polysaccharide Biosynthesis Protein SpsA, Chain A"/>
    <property type="match status" value="1"/>
</dbReference>
<dbReference type="PANTHER" id="PTHR22916">
    <property type="entry name" value="GLYCOSYLTRANSFERASE"/>
    <property type="match status" value="1"/>
</dbReference>
<gene>
    <name evidence="2" type="ORF">KM029_16840</name>
</gene>
<accession>A0ABX8GTN4</accession>
<evidence type="ECO:0000313" key="2">
    <source>
        <dbReference type="EMBL" id="QWG06955.1"/>
    </source>
</evidence>
<evidence type="ECO:0000313" key="3">
    <source>
        <dbReference type="Proteomes" id="UP000682802"/>
    </source>
</evidence>
<sequence length="322" mass="37104">MKVSVITAVYNSINYLDKYLDSIIKQTYDNIEIICVDDGSTDGSVEYLLEQAKIHPNLKVISQNHKGVLDARKLALKNATGSYFSVVDSDDFLAFDAIEKAIDLIKKNNLDAALYTLVYHYSDQKKNSQLPILSHNFISGKDALKHSLDWSISFIGVYKLNKNNTSSPYVANHLHSDEVNARYLFLSIDKVMICSGIYYYHQSDTSETRKTITSNQLGLFTAQRATKKLLLNNNLYSTDAITIFECYSISSFINILREYTRHKKYLDSTEILLFERELLSFKNFVSIKALILNWRYIQLKRVKLILLFLLPIQLQKFLLKFI</sequence>
<feature type="domain" description="Glycosyltransferase 2-like" evidence="1">
    <location>
        <begin position="4"/>
        <end position="154"/>
    </location>
</feature>
<protein>
    <submittedName>
        <fullName evidence="2">Glycosyltransferase family 2 protein</fullName>
    </submittedName>
</protein>
<evidence type="ECO:0000259" key="1">
    <source>
        <dbReference type="Pfam" id="PF00535"/>
    </source>
</evidence>
<name>A0ABX8GTN4_9BACT</name>
<dbReference type="RefSeq" id="WP_144074356.1">
    <property type="nucleotide sequence ID" value="NZ_CP076128.1"/>
</dbReference>
<dbReference type="PANTHER" id="PTHR22916:SF3">
    <property type="entry name" value="UDP-GLCNAC:BETAGAL BETA-1,3-N-ACETYLGLUCOSAMINYLTRANSFERASE-LIKE PROTEIN 1"/>
    <property type="match status" value="1"/>
</dbReference>
<dbReference type="Pfam" id="PF00535">
    <property type="entry name" value="Glycos_transf_2"/>
    <property type="match status" value="1"/>
</dbReference>
<dbReference type="CDD" id="cd00761">
    <property type="entry name" value="Glyco_tranf_GTA_type"/>
    <property type="match status" value="1"/>
</dbReference>
<reference evidence="2 3" key="1">
    <citation type="submission" date="2021-05" db="EMBL/GenBank/DDBJ databases">
        <title>Comparative genomic studies on the polysaccharide-degrading batcterial strains of the Flammeovirga genus.</title>
        <authorList>
            <person name="Zewei F."/>
            <person name="Zheng Z."/>
            <person name="Yu L."/>
            <person name="Ruyue G."/>
            <person name="Yanhong M."/>
            <person name="Yuanyuan C."/>
            <person name="Jingyan G."/>
            <person name="Wenjun H."/>
        </authorList>
    </citation>
    <scope>NUCLEOTIDE SEQUENCE [LARGE SCALE GENOMIC DNA]</scope>
    <source>
        <strain evidence="2 3">YS10</strain>
    </source>
</reference>
<organism evidence="2 3">
    <name type="scientific">Flammeovirga kamogawensis</name>
    <dbReference type="NCBI Taxonomy" id="373891"/>
    <lineage>
        <taxon>Bacteria</taxon>
        <taxon>Pseudomonadati</taxon>
        <taxon>Bacteroidota</taxon>
        <taxon>Cytophagia</taxon>
        <taxon>Cytophagales</taxon>
        <taxon>Flammeovirgaceae</taxon>
        <taxon>Flammeovirga</taxon>
    </lineage>
</organism>
<dbReference type="InterPro" id="IPR001173">
    <property type="entry name" value="Glyco_trans_2-like"/>
</dbReference>
<proteinExistence type="predicted"/>
<dbReference type="Proteomes" id="UP000682802">
    <property type="component" value="Chromosome 1"/>
</dbReference>
<dbReference type="SUPFAM" id="SSF53448">
    <property type="entry name" value="Nucleotide-diphospho-sugar transferases"/>
    <property type="match status" value="1"/>
</dbReference>
<dbReference type="InterPro" id="IPR029044">
    <property type="entry name" value="Nucleotide-diphossugar_trans"/>
</dbReference>
<keyword evidence="3" id="KW-1185">Reference proteome</keyword>